<evidence type="ECO:0000313" key="5">
    <source>
        <dbReference type="Proteomes" id="UP000228945"/>
    </source>
</evidence>
<reference evidence="4 5" key="1">
    <citation type="submission" date="2017-10" db="EMBL/GenBank/DDBJ databases">
        <title>Genome sequence of Caulobacter mirabilis FWC38.</title>
        <authorList>
            <person name="Fiebig A."/>
            <person name="Crosson S."/>
        </authorList>
    </citation>
    <scope>NUCLEOTIDE SEQUENCE [LARGE SCALE GENOMIC DNA]</scope>
    <source>
        <strain evidence="4 5">FWC 38</strain>
    </source>
</reference>
<dbReference type="InterPro" id="IPR050595">
    <property type="entry name" value="Bact_response_regulator"/>
</dbReference>
<dbReference type="KEGG" id="cmb:CSW64_16445"/>
<sequence length="121" mass="12700">MSHDLLISVVEDDPSLLQAMVGLVESLGYRAAGHASAEAFLAAGDLDSDCIITDIQMPGLSGIELKHRLVELGATTPVIMVTARTEPGLLARARESGPTCLLQKPFSAEALIGCLKTALRS</sequence>
<dbReference type="InterPro" id="IPR011006">
    <property type="entry name" value="CheY-like_superfamily"/>
</dbReference>
<dbReference type="Gene3D" id="3.40.50.2300">
    <property type="match status" value="1"/>
</dbReference>
<dbReference type="OrthoDB" id="9797885at2"/>
<dbReference type="PROSITE" id="PS50110">
    <property type="entry name" value="RESPONSE_REGULATORY"/>
    <property type="match status" value="1"/>
</dbReference>
<feature type="domain" description="Response regulatory" evidence="3">
    <location>
        <begin position="6"/>
        <end position="119"/>
    </location>
</feature>
<dbReference type="Proteomes" id="UP000228945">
    <property type="component" value="Chromosome"/>
</dbReference>
<dbReference type="AlphaFoldDB" id="A0A2D2B0U3"/>
<evidence type="ECO:0000313" key="4">
    <source>
        <dbReference type="EMBL" id="ATQ43872.1"/>
    </source>
</evidence>
<dbReference type="Pfam" id="PF00072">
    <property type="entry name" value="Response_reg"/>
    <property type="match status" value="1"/>
</dbReference>
<organism evidence="4 5">
    <name type="scientific">Caulobacter mirabilis</name>
    <dbReference type="NCBI Taxonomy" id="69666"/>
    <lineage>
        <taxon>Bacteria</taxon>
        <taxon>Pseudomonadati</taxon>
        <taxon>Pseudomonadota</taxon>
        <taxon>Alphaproteobacteria</taxon>
        <taxon>Caulobacterales</taxon>
        <taxon>Caulobacteraceae</taxon>
        <taxon>Caulobacter</taxon>
    </lineage>
</organism>
<keyword evidence="1 2" id="KW-0597">Phosphoprotein</keyword>
<evidence type="ECO:0000259" key="3">
    <source>
        <dbReference type="PROSITE" id="PS50110"/>
    </source>
</evidence>
<feature type="modified residue" description="4-aspartylphosphate" evidence="2">
    <location>
        <position position="54"/>
    </location>
</feature>
<proteinExistence type="predicted"/>
<dbReference type="PANTHER" id="PTHR44591:SF25">
    <property type="entry name" value="CHEMOTAXIS TWO-COMPONENT RESPONSE REGULATOR"/>
    <property type="match status" value="1"/>
</dbReference>
<evidence type="ECO:0000256" key="1">
    <source>
        <dbReference type="ARBA" id="ARBA00022553"/>
    </source>
</evidence>
<dbReference type="GO" id="GO:0000160">
    <property type="term" value="P:phosphorelay signal transduction system"/>
    <property type="evidence" value="ECO:0007669"/>
    <property type="project" value="InterPro"/>
</dbReference>
<dbReference type="InterPro" id="IPR001789">
    <property type="entry name" value="Sig_transdc_resp-reg_receiver"/>
</dbReference>
<name>A0A2D2B0U3_9CAUL</name>
<accession>A0A2D2B0U3</accession>
<keyword evidence="5" id="KW-1185">Reference proteome</keyword>
<dbReference type="SUPFAM" id="SSF52172">
    <property type="entry name" value="CheY-like"/>
    <property type="match status" value="1"/>
</dbReference>
<protein>
    <submittedName>
        <fullName evidence="4">Response regulator</fullName>
    </submittedName>
</protein>
<dbReference type="SMART" id="SM00448">
    <property type="entry name" value="REC"/>
    <property type="match status" value="1"/>
</dbReference>
<dbReference type="RefSeq" id="WP_099623120.1">
    <property type="nucleotide sequence ID" value="NZ_CP024201.1"/>
</dbReference>
<evidence type="ECO:0000256" key="2">
    <source>
        <dbReference type="PROSITE-ProRule" id="PRU00169"/>
    </source>
</evidence>
<dbReference type="EMBL" id="CP024201">
    <property type="protein sequence ID" value="ATQ43872.1"/>
    <property type="molecule type" value="Genomic_DNA"/>
</dbReference>
<gene>
    <name evidence="4" type="ORF">CSW64_16445</name>
</gene>
<dbReference type="PANTHER" id="PTHR44591">
    <property type="entry name" value="STRESS RESPONSE REGULATOR PROTEIN 1"/>
    <property type="match status" value="1"/>
</dbReference>